<dbReference type="InterPro" id="IPR039498">
    <property type="entry name" value="NTP_transf_5"/>
</dbReference>
<dbReference type="Pfam" id="PF14907">
    <property type="entry name" value="NTP_transf_5"/>
    <property type="match status" value="1"/>
</dbReference>
<reference evidence="1 2" key="1">
    <citation type="submission" date="2023-11" db="EMBL/GenBank/DDBJ databases">
        <title>Draft genome of Azohydromonas lata strain H1 (DSM1123), a polyhydroxyalkanoate producer.</title>
        <authorList>
            <person name="Traversa D."/>
            <person name="D'Addabbo P."/>
            <person name="Pazzani C."/>
            <person name="Manzari C."/>
            <person name="Chiara M."/>
            <person name="Scrascia M."/>
        </authorList>
    </citation>
    <scope>NUCLEOTIDE SEQUENCE [LARGE SCALE GENOMIC DNA]</scope>
    <source>
        <strain evidence="1 2">H1</strain>
    </source>
</reference>
<sequence length="338" mass="37515">MAAAEAAAEGSEAAAQQDRQIRWVLDGGLGPLLHHATRAAPKAIPARWRHELLAAELTARVRRAALDVVGAELLDACTALGVELTLLKGVSVSVQFYAEPHLRPMADMDVLFPAALHETVTRALTGETGAFERIEFERTPGPHHDEPLRHRAHGAVVELHKGLYADGSPLGAGSVFSAEAVLQRAEPALWLGRRVRRLPAELQLAYIAASWFNDMTVLKVQPSFLPSLCDALLLMRHCGAGLDWRRLQGWLDNAMARGCLYALLAYLPRFGVPSVPADFMRWLAQVQDVVGPLQLRLIHRMLDHHLLGARPWTYPFPPPMPGRYSPHYQWRKRLLDQP</sequence>
<accession>A0ABU5IRA5</accession>
<comment type="caution">
    <text evidence="1">The sequence shown here is derived from an EMBL/GenBank/DDBJ whole genome shotgun (WGS) entry which is preliminary data.</text>
</comment>
<dbReference type="RefSeq" id="WP_322468588.1">
    <property type="nucleotide sequence ID" value="NZ_JAXOJX010000113.1"/>
</dbReference>
<dbReference type="Proteomes" id="UP001293718">
    <property type="component" value="Unassembled WGS sequence"/>
</dbReference>
<name>A0ABU5IRA5_9BURK</name>
<gene>
    <name evidence="1" type="ORF">SM757_33090</name>
</gene>
<proteinExistence type="predicted"/>
<evidence type="ECO:0000313" key="1">
    <source>
        <dbReference type="EMBL" id="MDZ5461423.1"/>
    </source>
</evidence>
<organism evidence="1 2">
    <name type="scientific">Azohydromonas lata</name>
    <dbReference type="NCBI Taxonomy" id="45677"/>
    <lineage>
        <taxon>Bacteria</taxon>
        <taxon>Pseudomonadati</taxon>
        <taxon>Pseudomonadota</taxon>
        <taxon>Betaproteobacteria</taxon>
        <taxon>Burkholderiales</taxon>
        <taxon>Sphaerotilaceae</taxon>
        <taxon>Azohydromonas</taxon>
    </lineage>
</organism>
<protein>
    <submittedName>
        <fullName evidence="1">Nucleotidyltransferase family protein</fullName>
    </submittedName>
</protein>
<dbReference type="EMBL" id="JAXOJX010000113">
    <property type="protein sequence ID" value="MDZ5461423.1"/>
    <property type="molecule type" value="Genomic_DNA"/>
</dbReference>
<keyword evidence="2" id="KW-1185">Reference proteome</keyword>
<evidence type="ECO:0000313" key="2">
    <source>
        <dbReference type="Proteomes" id="UP001293718"/>
    </source>
</evidence>